<dbReference type="InterPro" id="IPR002347">
    <property type="entry name" value="SDR_fam"/>
</dbReference>
<organism evidence="4 5">
    <name type="scientific">Haemaphysalis longicornis</name>
    <name type="common">Bush tick</name>
    <dbReference type="NCBI Taxonomy" id="44386"/>
    <lineage>
        <taxon>Eukaryota</taxon>
        <taxon>Metazoa</taxon>
        <taxon>Ecdysozoa</taxon>
        <taxon>Arthropoda</taxon>
        <taxon>Chelicerata</taxon>
        <taxon>Arachnida</taxon>
        <taxon>Acari</taxon>
        <taxon>Parasitiformes</taxon>
        <taxon>Ixodida</taxon>
        <taxon>Ixodoidea</taxon>
        <taxon>Ixodidae</taxon>
        <taxon>Haemaphysalinae</taxon>
        <taxon>Haemaphysalis</taxon>
    </lineage>
</organism>
<evidence type="ECO:0000256" key="2">
    <source>
        <dbReference type="ARBA" id="ARBA00023002"/>
    </source>
</evidence>
<evidence type="ECO:0000256" key="1">
    <source>
        <dbReference type="ARBA" id="ARBA00006484"/>
    </source>
</evidence>
<dbReference type="OMA" id="TPLMANI"/>
<sequence length="155" mass="16153">METAPGNGRSVNDDSPADDPFRQGTFLMSRAATRGMIAAGISDGAIVNISSRAAREPVQGLSSYLASKGGIESLTRAMALDLGQHGIRCNAVVPGLTDTPVVENLPEHIRRSCCASIPLGRLARPDEIAQVVAFLCCPESSYVSGASWVVDGGKP</sequence>
<evidence type="ECO:0000313" key="4">
    <source>
        <dbReference type="EMBL" id="KAH9374459.1"/>
    </source>
</evidence>
<dbReference type="VEuPathDB" id="VectorBase:HLOH_047966"/>
<dbReference type="CDD" id="cd05233">
    <property type="entry name" value="SDR_c"/>
    <property type="match status" value="1"/>
</dbReference>
<keyword evidence="2" id="KW-0560">Oxidoreductase</keyword>
<keyword evidence="5" id="KW-1185">Reference proteome</keyword>
<dbReference type="Gene3D" id="3.40.50.720">
    <property type="entry name" value="NAD(P)-binding Rossmann-like Domain"/>
    <property type="match status" value="1"/>
</dbReference>
<dbReference type="GO" id="GO:0016491">
    <property type="term" value="F:oxidoreductase activity"/>
    <property type="evidence" value="ECO:0007669"/>
    <property type="project" value="UniProtKB-KW"/>
</dbReference>
<dbReference type="PRINTS" id="PR00080">
    <property type="entry name" value="SDRFAMILY"/>
</dbReference>
<dbReference type="PANTHER" id="PTHR24321:SF8">
    <property type="entry name" value="ESTRADIOL 17-BETA-DEHYDROGENASE 8-RELATED"/>
    <property type="match status" value="1"/>
</dbReference>
<accession>A0A9J6GH32</accession>
<dbReference type="PANTHER" id="PTHR24321">
    <property type="entry name" value="DEHYDROGENASES, SHORT CHAIN"/>
    <property type="match status" value="1"/>
</dbReference>
<dbReference type="SUPFAM" id="SSF51735">
    <property type="entry name" value="NAD(P)-binding Rossmann-fold domains"/>
    <property type="match status" value="1"/>
</dbReference>
<proteinExistence type="inferred from homology"/>
<comment type="similarity">
    <text evidence="1">Belongs to the short-chain dehydrogenases/reductases (SDR) family.</text>
</comment>
<evidence type="ECO:0008006" key="6">
    <source>
        <dbReference type="Google" id="ProtNLM"/>
    </source>
</evidence>
<dbReference type="Proteomes" id="UP000821853">
    <property type="component" value="Chromosome 4"/>
</dbReference>
<dbReference type="Pfam" id="PF13561">
    <property type="entry name" value="adh_short_C2"/>
    <property type="match status" value="1"/>
</dbReference>
<dbReference type="PRINTS" id="PR00081">
    <property type="entry name" value="GDHRDH"/>
</dbReference>
<dbReference type="OrthoDB" id="1888931at2759"/>
<evidence type="ECO:0000313" key="5">
    <source>
        <dbReference type="Proteomes" id="UP000821853"/>
    </source>
</evidence>
<comment type="caution">
    <text evidence="4">The sequence shown here is derived from an EMBL/GenBank/DDBJ whole genome shotgun (WGS) entry which is preliminary data.</text>
</comment>
<reference evidence="4 5" key="1">
    <citation type="journal article" date="2020" name="Cell">
        <title>Large-Scale Comparative Analyses of Tick Genomes Elucidate Their Genetic Diversity and Vector Capacities.</title>
        <authorList>
            <consortium name="Tick Genome and Microbiome Consortium (TIGMIC)"/>
            <person name="Jia N."/>
            <person name="Wang J."/>
            <person name="Shi W."/>
            <person name="Du L."/>
            <person name="Sun Y."/>
            <person name="Zhan W."/>
            <person name="Jiang J.F."/>
            <person name="Wang Q."/>
            <person name="Zhang B."/>
            <person name="Ji P."/>
            <person name="Bell-Sakyi L."/>
            <person name="Cui X.M."/>
            <person name="Yuan T.T."/>
            <person name="Jiang B.G."/>
            <person name="Yang W.F."/>
            <person name="Lam T.T."/>
            <person name="Chang Q.C."/>
            <person name="Ding S.J."/>
            <person name="Wang X.J."/>
            <person name="Zhu J.G."/>
            <person name="Ruan X.D."/>
            <person name="Zhao L."/>
            <person name="Wei J.T."/>
            <person name="Ye R.Z."/>
            <person name="Que T.C."/>
            <person name="Du C.H."/>
            <person name="Zhou Y.H."/>
            <person name="Cheng J.X."/>
            <person name="Dai P.F."/>
            <person name="Guo W.B."/>
            <person name="Han X.H."/>
            <person name="Huang E.J."/>
            <person name="Li L.F."/>
            <person name="Wei W."/>
            <person name="Gao Y.C."/>
            <person name="Liu J.Z."/>
            <person name="Shao H.Z."/>
            <person name="Wang X."/>
            <person name="Wang C.C."/>
            <person name="Yang T.C."/>
            <person name="Huo Q.B."/>
            <person name="Li W."/>
            <person name="Chen H.Y."/>
            <person name="Chen S.E."/>
            <person name="Zhou L.G."/>
            <person name="Ni X.B."/>
            <person name="Tian J.H."/>
            <person name="Sheng Y."/>
            <person name="Liu T."/>
            <person name="Pan Y.S."/>
            <person name="Xia L.Y."/>
            <person name="Li J."/>
            <person name="Zhao F."/>
            <person name="Cao W.C."/>
        </authorList>
    </citation>
    <scope>NUCLEOTIDE SEQUENCE [LARGE SCALE GENOMIC DNA]</scope>
    <source>
        <strain evidence="4">HaeL-2018</strain>
    </source>
</reference>
<protein>
    <recommendedName>
        <fullName evidence="6">SDR family oxidoreductase</fullName>
    </recommendedName>
</protein>
<feature type="region of interest" description="Disordered" evidence="3">
    <location>
        <begin position="1"/>
        <end position="22"/>
    </location>
</feature>
<dbReference type="AlphaFoldDB" id="A0A9J6GH32"/>
<dbReference type="InterPro" id="IPR036291">
    <property type="entry name" value="NAD(P)-bd_dom_sf"/>
</dbReference>
<gene>
    <name evidence="4" type="ORF">HPB48_021814</name>
</gene>
<evidence type="ECO:0000256" key="3">
    <source>
        <dbReference type="SAM" id="MobiDB-lite"/>
    </source>
</evidence>
<name>A0A9J6GH32_HAELO</name>
<dbReference type="EMBL" id="JABSTR010000006">
    <property type="protein sequence ID" value="KAH9374459.1"/>
    <property type="molecule type" value="Genomic_DNA"/>
</dbReference>